<feature type="compositionally biased region" description="Polar residues" evidence="1">
    <location>
        <begin position="46"/>
        <end position="57"/>
    </location>
</feature>
<organism evidence="2 3">
    <name type="scientific">Undibacterium squillarum</name>
    <dbReference type="NCBI Taxonomy" id="1131567"/>
    <lineage>
        <taxon>Bacteria</taxon>
        <taxon>Pseudomonadati</taxon>
        <taxon>Pseudomonadota</taxon>
        <taxon>Betaproteobacteria</taxon>
        <taxon>Burkholderiales</taxon>
        <taxon>Oxalobacteraceae</taxon>
        <taxon>Undibacterium</taxon>
    </lineage>
</organism>
<keyword evidence="3" id="KW-1185">Reference proteome</keyword>
<protein>
    <submittedName>
        <fullName evidence="2">Uncharacterized protein</fullName>
    </submittedName>
</protein>
<name>A0ABQ2XSX5_9BURK</name>
<sequence>MTQKAIILSTMERLLLNQQHYQSVMYSPSLQFSIFRKKTAREEVSVTESGDMTTSKPMKSAFASDKNTPLSDIFARLSRMNSAQES</sequence>
<dbReference type="EMBL" id="BMYU01000001">
    <property type="protein sequence ID" value="GGX32651.1"/>
    <property type="molecule type" value="Genomic_DNA"/>
</dbReference>
<dbReference type="RefSeq" id="WP_189355641.1">
    <property type="nucleotide sequence ID" value="NZ_BMYU01000001.1"/>
</dbReference>
<feature type="region of interest" description="Disordered" evidence="1">
    <location>
        <begin position="44"/>
        <end position="65"/>
    </location>
</feature>
<evidence type="ECO:0000313" key="3">
    <source>
        <dbReference type="Proteomes" id="UP000653343"/>
    </source>
</evidence>
<dbReference type="Proteomes" id="UP000653343">
    <property type="component" value="Unassembled WGS sequence"/>
</dbReference>
<reference evidence="3" key="1">
    <citation type="journal article" date="2019" name="Int. J. Syst. Evol. Microbiol.">
        <title>The Global Catalogue of Microorganisms (GCM) 10K type strain sequencing project: providing services to taxonomists for standard genome sequencing and annotation.</title>
        <authorList>
            <consortium name="The Broad Institute Genomics Platform"/>
            <consortium name="The Broad Institute Genome Sequencing Center for Infectious Disease"/>
            <person name="Wu L."/>
            <person name="Ma J."/>
        </authorList>
    </citation>
    <scope>NUCLEOTIDE SEQUENCE [LARGE SCALE GENOMIC DNA]</scope>
    <source>
        <strain evidence="3">KCTC 23917</strain>
    </source>
</reference>
<proteinExistence type="predicted"/>
<evidence type="ECO:0000313" key="2">
    <source>
        <dbReference type="EMBL" id="GGX32651.1"/>
    </source>
</evidence>
<accession>A0ABQ2XSX5</accession>
<comment type="caution">
    <text evidence="2">The sequence shown here is derived from an EMBL/GenBank/DDBJ whole genome shotgun (WGS) entry which is preliminary data.</text>
</comment>
<evidence type="ECO:0000256" key="1">
    <source>
        <dbReference type="SAM" id="MobiDB-lite"/>
    </source>
</evidence>
<gene>
    <name evidence="2" type="ORF">GCM10010946_07360</name>
</gene>